<comment type="caution">
    <text evidence="1">The sequence shown here is derived from an EMBL/GenBank/DDBJ whole genome shotgun (WGS) entry which is preliminary data.</text>
</comment>
<accession>A0AA88W1W8</accession>
<reference evidence="1" key="1">
    <citation type="submission" date="2022-12" db="EMBL/GenBank/DDBJ databases">
        <title>Draft genome assemblies for two species of Escallonia (Escalloniales).</title>
        <authorList>
            <person name="Chanderbali A."/>
            <person name="Dervinis C."/>
            <person name="Anghel I."/>
            <person name="Soltis D."/>
            <person name="Soltis P."/>
            <person name="Zapata F."/>
        </authorList>
    </citation>
    <scope>NUCLEOTIDE SEQUENCE</scope>
    <source>
        <strain evidence="1">UCBG64.0493</strain>
        <tissue evidence="1">Leaf</tissue>
    </source>
</reference>
<dbReference type="AlphaFoldDB" id="A0AA88W1W8"/>
<sequence>MVLAGFMESWFLAEAPMRRSVSVKATIDGVVLLPRSLVMISTRPCCHTPTQDFEVFAITLVQVWMSKHRPTNKNHFVNHGLIHFGISQTMLNELEAISKEIHVKLLEPGSRNGQKEINSLKQAINAKGCLGSA</sequence>
<keyword evidence="2" id="KW-1185">Reference proteome</keyword>
<protein>
    <submittedName>
        <fullName evidence="1">Uncharacterized protein</fullName>
    </submittedName>
</protein>
<gene>
    <name evidence="1" type="ORF">RJ639_004573</name>
</gene>
<dbReference type="Proteomes" id="UP001188597">
    <property type="component" value="Unassembled WGS sequence"/>
</dbReference>
<name>A0AA88W1W8_9ASTE</name>
<evidence type="ECO:0000313" key="1">
    <source>
        <dbReference type="EMBL" id="KAK3019631.1"/>
    </source>
</evidence>
<proteinExistence type="predicted"/>
<organism evidence="1 2">
    <name type="scientific">Escallonia herrerae</name>
    <dbReference type="NCBI Taxonomy" id="1293975"/>
    <lineage>
        <taxon>Eukaryota</taxon>
        <taxon>Viridiplantae</taxon>
        <taxon>Streptophyta</taxon>
        <taxon>Embryophyta</taxon>
        <taxon>Tracheophyta</taxon>
        <taxon>Spermatophyta</taxon>
        <taxon>Magnoliopsida</taxon>
        <taxon>eudicotyledons</taxon>
        <taxon>Gunneridae</taxon>
        <taxon>Pentapetalae</taxon>
        <taxon>asterids</taxon>
        <taxon>campanulids</taxon>
        <taxon>Escalloniales</taxon>
        <taxon>Escalloniaceae</taxon>
        <taxon>Escallonia</taxon>
    </lineage>
</organism>
<dbReference type="EMBL" id="JAVXUP010000866">
    <property type="protein sequence ID" value="KAK3019631.1"/>
    <property type="molecule type" value="Genomic_DNA"/>
</dbReference>
<evidence type="ECO:0000313" key="2">
    <source>
        <dbReference type="Proteomes" id="UP001188597"/>
    </source>
</evidence>